<keyword evidence="4" id="KW-1185">Reference proteome</keyword>
<reference evidence="3" key="3">
    <citation type="submission" date="2018-04" db="EMBL/GenBank/DDBJ databases">
        <authorList>
            <person name="Sheh A."/>
            <person name="Shen Z."/>
            <person name="Mannion A.J."/>
            <person name="Fox J.G."/>
        </authorList>
    </citation>
    <scope>NUCLEOTIDE SEQUENCE</scope>
    <source>
        <strain evidence="3">MIT 97-6194</strain>
    </source>
</reference>
<dbReference type="Proteomes" id="UP000029714">
    <property type="component" value="Unassembled WGS sequence"/>
</dbReference>
<evidence type="ECO:0000313" key="5">
    <source>
        <dbReference type="Proteomes" id="UP000477070"/>
    </source>
</evidence>
<evidence type="ECO:0000313" key="3">
    <source>
        <dbReference type="EMBL" id="TLD95556.1"/>
    </source>
</evidence>
<evidence type="ECO:0000313" key="2">
    <source>
        <dbReference type="EMBL" id="MWV69710.1"/>
    </source>
</evidence>
<reference evidence="3 4" key="2">
    <citation type="journal article" date="2016" name="Infect. Immun.">
        <title>Helicobacter saguini, a Novel Helicobacter Isolated from Cotton-Top Tamarins with Ulcerative Colitis, Has Proinflammatory Properties and Induces Typhlocolitis and Dysplasia in Gnotobiotic IL-10-/- Mice.</title>
        <authorList>
            <person name="Shen Z."/>
            <person name="Mannion A."/>
            <person name="Whary M.T."/>
            <person name="Muthupalani S."/>
            <person name="Sheh A."/>
            <person name="Feng Y."/>
            <person name="Gong G."/>
            <person name="Vandamme P."/>
            <person name="Holcombe H.R."/>
            <person name="Paster B.J."/>
            <person name="Fox J.G."/>
        </authorList>
    </citation>
    <scope>NUCLEOTIDE SEQUENCE [LARGE SCALE GENOMIC DNA]</scope>
    <source>
        <strain evidence="3 4">MIT 97-6194</strain>
    </source>
</reference>
<accession>A0A347VMZ2</accession>
<keyword evidence="1" id="KW-0732">Signal</keyword>
<name>A0A347VMZ2_9HELI</name>
<evidence type="ECO:0000256" key="1">
    <source>
        <dbReference type="SAM" id="SignalP"/>
    </source>
</evidence>
<reference evidence="2 5" key="4">
    <citation type="submission" date="2019-12" db="EMBL/GenBank/DDBJ databases">
        <title>Multi-Generational Helicobacter saguini Isolates.</title>
        <authorList>
            <person name="Mannion A."/>
            <person name="Shen Z."/>
            <person name="Fox J.G."/>
        </authorList>
    </citation>
    <scope>NUCLEOTIDE SEQUENCE [LARGE SCALE GENOMIC DNA]</scope>
    <source>
        <strain evidence="2">16-048</strain>
        <strain evidence="5">16-048 (F4)</strain>
    </source>
</reference>
<feature type="signal peptide" evidence="1">
    <location>
        <begin position="1"/>
        <end position="22"/>
    </location>
</feature>
<dbReference type="AlphaFoldDB" id="A0A347VMZ2"/>
<proteinExistence type="predicted"/>
<sequence length="138" mass="15479">MKFLAKFIAIFSIFACVLKAGAGFESESYLIWIKSFCPVASTTCTNVEYHQTEKSSGKSVVVKGGEPIVGTLSGNLIGYKFYDKKNNFVYELSMDLNGAYTLFVRAYDGKVIGRSFKQEKINPLKEETYNKKIAKIKK</sequence>
<dbReference type="EMBL" id="JRMP02000002">
    <property type="protein sequence ID" value="TLD95556.1"/>
    <property type="molecule type" value="Genomic_DNA"/>
</dbReference>
<dbReference type="Proteomes" id="UP000477070">
    <property type="component" value="Unassembled WGS sequence"/>
</dbReference>
<dbReference type="RefSeq" id="WP_034571320.1">
    <property type="nucleotide sequence ID" value="NZ_JRMP02000002.1"/>
</dbReference>
<reference evidence="3 4" key="1">
    <citation type="journal article" date="2014" name="Genome Announc.">
        <title>Draft genome sequences of eight enterohepatic helicobacter species isolated from both laboratory and wild rodents.</title>
        <authorList>
            <person name="Sheh A."/>
            <person name="Shen Z."/>
            <person name="Fox J.G."/>
        </authorList>
    </citation>
    <scope>NUCLEOTIDE SEQUENCE [LARGE SCALE GENOMIC DNA]</scope>
    <source>
        <strain evidence="3 4">MIT 97-6194</strain>
    </source>
</reference>
<dbReference type="STRING" id="1548018.LS64_05155"/>
<dbReference type="OrthoDB" id="5327251at2"/>
<organism evidence="3 4">
    <name type="scientific">Helicobacter saguini</name>
    <dbReference type="NCBI Taxonomy" id="1548018"/>
    <lineage>
        <taxon>Bacteria</taxon>
        <taxon>Pseudomonadati</taxon>
        <taxon>Campylobacterota</taxon>
        <taxon>Epsilonproteobacteria</taxon>
        <taxon>Campylobacterales</taxon>
        <taxon>Helicobacteraceae</taxon>
        <taxon>Helicobacter</taxon>
    </lineage>
</organism>
<evidence type="ECO:0000313" key="4">
    <source>
        <dbReference type="Proteomes" id="UP000029714"/>
    </source>
</evidence>
<feature type="chain" id="PRO_5036063065" evidence="1">
    <location>
        <begin position="23"/>
        <end position="138"/>
    </location>
</feature>
<gene>
    <name evidence="2" type="ORF">DCO61_06795</name>
    <name evidence="3" type="ORF">LS64_001470</name>
</gene>
<comment type="caution">
    <text evidence="3">The sequence shown here is derived from an EMBL/GenBank/DDBJ whole genome shotgun (WGS) entry which is preliminary data.</text>
</comment>
<protein>
    <submittedName>
        <fullName evidence="3">Uncharacterized protein</fullName>
    </submittedName>
</protein>
<dbReference type="EMBL" id="QBIU01000001">
    <property type="protein sequence ID" value="MWV69710.1"/>
    <property type="molecule type" value="Genomic_DNA"/>
</dbReference>